<proteinExistence type="predicted"/>
<feature type="compositionally biased region" description="Basic and acidic residues" evidence="1">
    <location>
        <begin position="24"/>
        <end position="35"/>
    </location>
</feature>
<dbReference type="Proteomes" id="UP001221757">
    <property type="component" value="Unassembled WGS sequence"/>
</dbReference>
<protein>
    <submittedName>
        <fullName evidence="2">Uncharacterized protein</fullName>
    </submittedName>
</protein>
<gene>
    <name evidence="2" type="ORF">B0H17DRAFT_1147701</name>
</gene>
<evidence type="ECO:0000256" key="1">
    <source>
        <dbReference type="SAM" id="MobiDB-lite"/>
    </source>
</evidence>
<evidence type="ECO:0000313" key="3">
    <source>
        <dbReference type="Proteomes" id="UP001221757"/>
    </source>
</evidence>
<keyword evidence="3" id="KW-1185">Reference proteome</keyword>
<sequence>MIYCPDTPDSKDLLKCVARKGKHKASDCEESKDNGGNDNDNEDNDNNAPEVSKKRKAPEQTGCSGKCPRTMGSNTAQNAVAPAVSSSTLNAMSSSNDAGSPSAPSDASGLMCCYINGEDVSESFIGTVTSGYLKTNLTRADFVAAAGRCSCPLHVAIEGHAYGTIQCTASSFCGFGHPYKTDFGAPAGPCSCPLLVAIEGHTYSTIPCTVGLQGLPRGSSITYGPAHFGDFGTPMGLISQLLLGPAPAPFLLSIPIQALALLNINGPAPLFAFLCRLRVPLCLETVPNSLYNNAQLLQQPNNPWMHPHYMGASTRPYVQLDQNFLIGTLAVVVRIWKRISGLGVVIHTKYQNKRGASIPNALGCLVLYGNDYARVSASYLWFGNYLLTASITYALSWSSFMPALALCSSPSPIRNNFLIGISSASESSMSTGCTSAAPAGMEANQAVRRWVPPPKRRKGKKAEGPGHALSLVASKPGKLTGSLVLLAALVGIKLKPGKVLCQEL</sequence>
<feature type="region of interest" description="Disordered" evidence="1">
    <location>
        <begin position="449"/>
        <end position="468"/>
    </location>
</feature>
<organism evidence="2 3">
    <name type="scientific">Mycena rosella</name>
    <name type="common">Pink bonnet</name>
    <name type="synonym">Agaricus rosellus</name>
    <dbReference type="NCBI Taxonomy" id="1033263"/>
    <lineage>
        <taxon>Eukaryota</taxon>
        <taxon>Fungi</taxon>
        <taxon>Dikarya</taxon>
        <taxon>Basidiomycota</taxon>
        <taxon>Agaricomycotina</taxon>
        <taxon>Agaricomycetes</taxon>
        <taxon>Agaricomycetidae</taxon>
        <taxon>Agaricales</taxon>
        <taxon>Marasmiineae</taxon>
        <taxon>Mycenaceae</taxon>
        <taxon>Mycena</taxon>
    </lineage>
</organism>
<accession>A0AAD7FXW8</accession>
<dbReference type="AlphaFoldDB" id="A0AAD7FXW8"/>
<name>A0AAD7FXW8_MYCRO</name>
<dbReference type="EMBL" id="JARKIE010000363">
    <property type="protein sequence ID" value="KAJ7649586.1"/>
    <property type="molecule type" value="Genomic_DNA"/>
</dbReference>
<reference evidence="2" key="1">
    <citation type="submission" date="2023-03" db="EMBL/GenBank/DDBJ databases">
        <title>Massive genome expansion in bonnet fungi (Mycena s.s.) driven by repeated elements and novel gene families across ecological guilds.</title>
        <authorList>
            <consortium name="Lawrence Berkeley National Laboratory"/>
            <person name="Harder C.B."/>
            <person name="Miyauchi S."/>
            <person name="Viragh M."/>
            <person name="Kuo A."/>
            <person name="Thoen E."/>
            <person name="Andreopoulos B."/>
            <person name="Lu D."/>
            <person name="Skrede I."/>
            <person name="Drula E."/>
            <person name="Henrissat B."/>
            <person name="Morin E."/>
            <person name="Kohler A."/>
            <person name="Barry K."/>
            <person name="LaButti K."/>
            <person name="Morin E."/>
            <person name="Salamov A."/>
            <person name="Lipzen A."/>
            <person name="Mereny Z."/>
            <person name="Hegedus B."/>
            <person name="Baldrian P."/>
            <person name="Stursova M."/>
            <person name="Weitz H."/>
            <person name="Taylor A."/>
            <person name="Grigoriev I.V."/>
            <person name="Nagy L.G."/>
            <person name="Martin F."/>
            <person name="Kauserud H."/>
        </authorList>
    </citation>
    <scope>NUCLEOTIDE SEQUENCE</scope>
    <source>
        <strain evidence="2">CBHHK067</strain>
    </source>
</reference>
<comment type="caution">
    <text evidence="2">The sequence shown here is derived from an EMBL/GenBank/DDBJ whole genome shotgun (WGS) entry which is preliminary data.</text>
</comment>
<evidence type="ECO:0000313" key="2">
    <source>
        <dbReference type="EMBL" id="KAJ7649586.1"/>
    </source>
</evidence>
<feature type="region of interest" description="Disordered" evidence="1">
    <location>
        <begin position="21"/>
        <end position="70"/>
    </location>
</feature>